<reference evidence="1 2" key="1">
    <citation type="submission" date="2019-10" db="EMBL/GenBank/DDBJ databases">
        <title>Assembly and Annotation for the nematode Trichostrongylus colubriformis.</title>
        <authorList>
            <person name="Martin J."/>
        </authorList>
    </citation>
    <scope>NUCLEOTIDE SEQUENCE [LARGE SCALE GENOMIC DNA]</scope>
    <source>
        <strain evidence="1">G859</strain>
        <tissue evidence="1">Whole worm</tissue>
    </source>
</reference>
<dbReference type="EMBL" id="WIXE01022772">
    <property type="protein sequence ID" value="KAK5967148.1"/>
    <property type="molecule type" value="Genomic_DNA"/>
</dbReference>
<comment type="caution">
    <text evidence="1">The sequence shown here is derived from an EMBL/GenBank/DDBJ whole genome shotgun (WGS) entry which is preliminary data.</text>
</comment>
<organism evidence="1 2">
    <name type="scientific">Trichostrongylus colubriformis</name>
    <name type="common">Black scour worm</name>
    <dbReference type="NCBI Taxonomy" id="6319"/>
    <lineage>
        <taxon>Eukaryota</taxon>
        <taxon>Metazoa</taxon>
        <taxon>Ecdysozoa</taxon>
        <taxon>Nematoda</taxon>
        <taxon>Chromadorea</taxon>
        <taxon>Rhabditida</taxon>
        <taxon>Rhabditina</taxon>
        <taxon>Rhabditomorpha</taxon>
        <taxon>Strongyloidea</taxon>
        <taxon>Trichostrongylidae</taxon>
        <taxon>Trichostrongylus</taxon>
    </lineage>
</organism>
<dbReference type="AlphaFoldDB" id="A0AAN8FMY4"/>
<evidence type="ECO:0000313" key="1">
    <source>
        <dbReference type="EMBL" id="KAK5967148.1"/>
    </source>
</evidence>
<keyword evidence="2" id="KW-1185">Reference proteome</keyword>
<accession>A0AAN8FMY4</accession>
<dbReference type="Proteomes" id="UP001331761">
    <property type="component" value="Unassembled WGS sequence"/>
</dbReference>
<protein>
    <submittedName>
        <fullName evidence="1">Uncharacterized protein</fullName>
    </submittedName>
</protein>
<evidence type="ECO:0000313" key="2">
    <source>
        <dbReference type="Proteomes" id="UP001331761"/>
    </source>
</evidence>
<proteinExistence type="predicted"/>
<sequence>MSAEYLSYEDRRFPHPLNILYRMLTASRTVVPDILIGIDYFCDIYAADHPQMLPSGLVLCHTHSVPPSVEEEIDPISRFDHFDVIGITDDLDPSVDREEEARILQRFKDTVQEVDGYLYVQFPWKTPDSAHLGCQKKLFSRFDSSSAKGMPHISSGWRTPNYHLRVKT</sequence>
<name>A0AAN8FMY4_TRICO</name>
<gene>
    <name evidence="1" type="ORF">GCK32_015305</name>
</gene>